<evidence type="ECO:0000256" key="5">
    <source>
        <dbReference type="ARBA" id="ARBA00022786"/>
    </source>
</evidence>
<dbReference type="GO" id="GO:0061631">
    <property type="term" value="F:ubiquitin conjugating enzyme activity"/>
    <property type="evidence" value="ECO:0007669"/>
    <property type="project" value="UniProtKB-EC"/>
</dbReference>
<dbReference type="FunFam" id="3.10.110.10:FF:000101">
    <property type="entry name" value="Ubiquitin-conjugating enzyme E2 D2"/>
    <property type="match status" value="1"/>
</dbReference>
<dbReference type="GO" id="GO:0005524">
    <property type="term" value="F:ATP binding"/>
    <property type="evidence" value="ECO:0007669"/>
    <property type="project" value="UniProtKB-KW"/>
</dbReference>
<protein>
    <recommendedName>
        <fullName evidence="7">UBC core domain-containing protein</fullName>
    </recommendedName>
</protein>
<accession>A0AAW1H8Y6</accession>
<feature type="domain" description="UBC core" evidence="7">
    <location>
        <begin position="1"/>
        <end position="147"/>
    </location>
</feature>
<sequence>MASKRIFKELKDLQNDPPFSCTAGLVGEDIFEWLATIAGPLDSPYAGGVFVLNIRFPPEYPFKAPKLDFRTKVFHPSIIRNGYMWLDFMDQIWTPALNVSKVLLSIYARLSEPNPENFLEPEIANMYKTDKATYESTARRWTQMYAMG</sequence>
<evidence type="ECO:0000256" key="4">
    <source>
        <dbReference type="ARBA" id="ARBA00022741"/>
    </source>
</evidence>
<dbReference type="AlphaFoldDB" id="A0AAW1H8Y6"/>
<keyword evidence="5" id="KW-0833">Ubl conjugation pathway</keyword>
<evidence type="ECO:0000313" key="8">
    <source>
        <dbReference type="EMBL" id="KAK9672520.1"/>
    </source>
</evidence>
<comment type="catalytic activity">
    <reaction evidence="1">
        <text>S-ubiquitinyl-[E1 ubiquitin-activating enzyme]-L-cysteine + [E2 ubiquitin-conjugating enzyme]-L-cysteine = [E1 ubiquitin-activating enzyme]-L-cysteine + S-ubiquitinyl-[E2 ubiquitin-conjugating enzyme]-L-cysteine.</text>
        <dbReference type="EC" id="2.3.2.23"/>
    </reaction>
</comment>
<gene>
    <name evidence="8" type="ORF">RND81_12G105700</name>
</gene>
<dbReference type="PANTHER" id="PTHR24068">
    <property type="entry name" value="UBIQUITIN-CONJUGATING ENZYME E2"/>
    <property type="match status" value="1"/>
</dbReference>
<dbReference type="PROSITE" id="PS50127">
    <property type="entry name" value="UBC_2"/>
    <property type="match status" value="1"/>
</dbReference>
<dbReference type="SUPFAM" id="SSF54495">
    <property type="entry name" value="UBC-like"/>
    <property type="match status" value="1"/>
</dbReference>
<dbReference type="InterPro" id="IPR000608">
    <property type="entry name" value="UBC"/>
</dbReference>
<evidence type="ECO:0000256" key="6">
    <source>
        <dbReference type="ARBA" id="ARBA00022840"/>
    </source>
</evidence>
<dbReference type="Gene3D" id="3.10.110.10">
    <property type="entry name" value="Ubiquitin Conjugating Enzyme"/>
    <property type="match status" value="1"/>
</dbReference>
<evidence type="ECO:0000313" key="9">
    <source>
        <dbReference type="Proteomes" id="UP001443914"/>
    </source>
</evidence>
<evidence type="ECO:0000259" key="7">
    <source>
        <dbReference type="PROSITE" id="PS50127"/>
    </source>
</evidence>
<keyword evidence="3" id="KW-0808">Transferase</keyword>
<name>A0AAW1H8Y6_SAPOF</name>
<keyword evidence="4" id="KW-0547">Nucleotide-binding</keyword>
<dbReference type="InterPro" id="IPR016135">
    <property type="entry name" value="UBQ-conjugating_enzyme/RWD"/>
</dbReference>
<evidence type="ECO:0000256" key="3">
    <source>
        <dbReference type="ARBA" id="ARBA00022679"/>
    </source>
</evidence>
<keyword evidence="9" id="KW-1185">Reference proteome</keyword>
<comment type="caution">
    <text evidence="8">The sequence shown here is derived from an EMBL/GenBank/DDBJ whole genome shotgun (WGS) entry which is preliminary data.</text>
</comment>
<organism evidence="8 9">
    <name type="scientific">Saponaria officinalis</name>
    <name type="common">Common soapwort</name>
    <name type="synonym">Lychnis saponaria</name>
    <dbReference type="NCBI Taxonomy" id="3572"/>
    <lineage>
        <taxon>Eukaryota</taxon>
        <taxon>Viridiplantae</taxon>
        <taxon>Streptophyta</taxon>
        <taxon>Embryophyta</taxon>
        <taxon>Tracheophyta</taxon>
        <taxon>Spermatophyta</taxon>
        <taxon>Magnoliopsida</taxon>
        <taxon>eudicotyledons</taxon>
        <taxon>Gunneridae</taxon>
        <taxon>Pentapetalae</taxon>
        <taxon>Caryophyllales</taxon>
        <taxon>Caryophyllaceae</taxon>
        <taxon>Caryophylleae</taxon>
        <taxon>Saponaria</taxon>
    </lineage>
</organism>
<comment type="pathway">
    <text evidence="2">Protein modification; protein ubiquitination.</text>
</comment>
<dbReference type="Proteomes" id="UP001443914">
    <property type="component" value="Unassembled WGS sequence"/>
</dbReference>
<evidence type="ECO:0000256" key="1">
    <source>
        <dbReference type="ARBA" id="ARBA00000485"/>
    </source>
</evidence>
<proteinExistence type="predicted"/>
<keyword evidence="6" id="KW-0067">ATP-binding</keyword>
<dbReference type="SMART" id="SM00212">
    <property type="entry name" value="UBCc"/>
    <property type="match status" value="1"/>
</dbReference>
<dbReference type="Pfam" id="PF00179">
    <property type="entry name" value="UQ_con"/>
    <property type="match status" value="1"/>
</dbReference>
<reference evidence="8" key="1">
    <citation type="submission" date="2024-03" db="EMBL/GenBank/DDBJ databases">
        <title>WGS assembly of Saponaria officinalis var. Norfolk2.</title>
        <authorList>
            <person name="Jenkins J."/>
            <person name="Shu S."/>
            <person name="Grimwood J."/>
            <person name="Barry K."/>
            <person name="Goodstein D."/>
            <person name="Schmutz J."/>
            <person name="Leebens-Mack J."/>
            <person name="Osbourn A."/>
        </authorList>
    </citation>
    <scope>NUCLEOTIDE SEQUENCE [LARGE SCALE GENOMIC DNA]</scope>
    <source>
        <strain evidence="8">JIC</strain>
    </source>
</reference>
<dbReference type="EMBL" id="JBDFQZ010000012">
    <property type="protein sequence ID" value="KAK9672520.1"/>
    <property type="molecule type" value="Genomic_DNA"/>
</dbReference>
<evidence type="ECO:0000256" key="2">
    <source>
        <dbReference type="ARBA" id="ARBA00004906"/>
    </source>
</evidence>